<evidence type="ECO:0000313" key="2">
    <source>
        <dbReference type="EMBL" id="KAH8020301.1"/>
    </source>
</evidence>
<feature type="compositionally biased region" description="Low complexity" evidence="1">
    <location>
        <begin position="25"/>
        <end position="36"/>
    </location>
</feature>
<dbReference type="AlphaFoldDB" id="A0A9J6DDX6"/>
<organism evidence="2 3">
    <name type="scientific">Rhipicephalus microplus</name>
    <name type="common">Cattle tick</name>
    <name type="synonym">Boophilus microplus</name>
    <dbReference type="NCBI Taxonomy" id="6941"/>
    <lineage>
        <taxon>Eukaryota</taxon>
        <taxon>Metazoa</taxon>
        <taxon>Ecdysozoa</taxon>
        <taxon>Arthropoda</taxon>
        <taxon>Chelicerata</taxon>
        <taxon>Arachnida</taxon>
        <taxon>Acari</taxon>
        <taxon>Parasitiformes</taxon>
        <taxon>Ixodida</taxon>
        <taxon>Ixodoidea</taxon>
        <taxon>Ixodidae</taxon>
        <taxon>Rhipicephalinae</taxon>
        <taxon>Rhipicephalus</taxon>
        <taxon>Boophilus</taxon>
    </lineage>
</organism>
<feature type="compositionally biased region" description="Basic and acidic residues" evidence="1">
    <location>
        <begin position="107"/>
        <end position="134"/>
    </location>
</feature>
<protein>
    <submittedName>
        <fullName evidence="2">Uncharacterized protein</fullName>
    </submittedName>
</protein>
<feature type="compositionally biased region" description="Polar residues" evidence="1">
    <location>
        <begin position="43"/>
        <end position="60"/>
    </location>
</feature>
<sequence>MAEEDRKAKKKGNTTARKEQKDAGPPSQSSSKAPSKNAVKFPDSSSYSPNEKQPKSSGKGATSPVPSKDSRNTTEPNSPTSPTKPPAKTFRSASSAAPSPGPAGARTPRDIVSTEEKTRAAEKPSRQTAKDEKRVKSLWAEWGWSVEPKASRSHEADRMDSQSRMSKSAQDGLDDGSYYGPDLDSWNPQNEFGYYGTYGVCNDLSMYLIKDSFATYRED</sequence>
<name>A0A9J6DDX6_RHIMP</name>
<feature type="compositionally biased region" description="Basic and acidic residues" evidence="1">
    <location>
        <begin position="149"/>
        <end position="161"/>
    </location>
</feature>
<reference evidence="2" key="1">
    <citation type="journal article" date="2020" name="Cell">
        <title>Large-Scale Comparative Analyses of Tick Genomes Elucidate Their Genetic Diversity and Vector Capacities.</title>
        <authorList>
            <consortium name="Tick Genome and Microbiome Consortium (TIGMIC)"/>
            <person name="Jia N."/>
            <person name="Wang J."/>
            <person name="Shi W."/>
            <person name="Du L."/>
            <person name="Sun Y."/>
            <person name="Zhan W."/>
            <person name="Jiang J.F."/>
            <person name="Wang Q."/>
            <person name="Zhang B."/>
            <person name="Ji P."/>
            <person name="Bell-Sakyi L."/>
            <person name="Cui X.M."/>
            <person name="Yuan T.T."/>
            <person name="Jiang B.G."/>
            <person name="Yang W.F."/>
            <person name="Lam T.T."/>
            <person name="Chang Q.C."/>
            <person name="Ding S.J."/>
            <person name="Wang X.J."/>
            <person name="Zhu J.G."/>
            <person name="Ruan X.D."/>
            <person name="Zhao L."/>
            <person name="Wei J.T."/>
            <person name="Ye R.Z."/>
            <person name="Que T.C."/>
            <person name="Du C.H."/>
            <person name="Zhou Y.H."/>
            <person name="Cheng J.X."/>
            <person name="Dai P.F."/>
            <person name="Guo W.B."/>
            <person name="Han X.H."/>
            <person name="Huang E.J."/>
            <person name="Li L.F."/>
            <person name="Wei W."/>
            <person name="Gao Y.C."/>
            <person name="Liu J.Z."/>
            <person name="Shao H.Z."/>
            <person name="Wang X."/>
            <person name="Wang C.C."/>
            <person name="Yang T.C."/>
            <person name="Huo Q.B."/>
            <person name="Li W."/>
            <person name="Chen H.Y."/>
            <person name="Chen S.E."/>
            <person name="Zhou L.G."/>
            <person name="Ni X.B."/>
            <person name="Tian J.H."/>
            <person name="Sheng Y."/>
            <person name="Liu T."/>
            <person name="Pan Y.S."/>
            <person name="Xia L.Y."/>
            <person name="Li J."/>
            <person name="Zhao F."/>
            <person name="Cao W.C."/>
        </authorList>
    </citation>
    <scope>NUCLEOTIDE SEQUENCE</scope>
    <source>
        <strain evidence="2">Rmic-2018</strain>
    </source>
</reference>
<keyword evidence="3" id="KW-1185">Reference proteome</keyword>
<gene>
    <name evidence="2" type="ORF">HPB51_000153</name>
</gene>
<evidence type="ECO:0000313" key="3">
    <source>
        <dbReference type="Proteomes" id="UP000821866"/>
    </source>
</evidence>
<evidence type="ECO:0000256" key="1">
    <source>
        <dbReference type="SAM" id="MobiDB-lite"/>
    </source>
</evidence>
<reference evidence="2" key="2">
    <citation type="submission" date="2021-09" db="EMBL/GenBank/DDBJ databases">
        <authorList>
            <person name="Jia N."/>
            <person name="Wang J."/>
            <person name="Shi W."/>
            <person name="Du L."/>
            <person name="Sun Y."/>
            <person name="Zhan W."/>
            <person name="Jiang J."/>
            <person name="Wang Q."/>
            <person name="Zhang B."/>
            <person name="Ji P."/>
            <person name="Sakyi L.B."/>
            <person name="Cui X."/>
            <person name="Yuan T."/>
            <person name="Jiang B."/>
            <person name="Yang W."/>
            <person name="Lam T.T.-Y."/>
            <person name="Chang Q."/>
            <person name="Ding S."/>
            <person name="Wang X."/>
            <person name="Zhu J."/>
            <person name="Ruan X."/>
            <person name="Zhao L."/>
            <person name="Wei J."/>
            <person name="Que T."/>
            <person name="Du C."/>
            <person name="Cheng J."/>
            <person name="Dai P."/>
            <person name="Han X."/>
            <person name="Huang E."/>
            <person name="Gao Y."/>
            <person name="Liu J."/>
            <person name="Shao H."/>
            <person name="Ye R."/>
            <person name="Li L."/>
            <person name="Wei W."/>
            <person name="Wang X."/>
            <person name="Wang C."/>
            <person name="Huo Q."/>
            <person name="Li W."/>
            <person name="Guo W."/>
            <person name="Chen H."/>
            <person name="Chen S."/>
            <person name="Zhou L."/>
            <person name="Zhou L."/>
            <person name="Ni X."/>
            <person name="Tian J."/>
            <person name="Zhou Y."/>
            <person name="Sheng Y."/>
            <person name="Liu T."/>
            <person name="Pan Y."/>
            <person name="Xia L."/>
            <person name="Li J."/>
            <person name="Zhao F."/>
            <person name="Cao W."/>
        </authorList>
    </citation>
    <scope>NUCLEOTIDE SEQUENCE</scope>
    <source>
        <strain evidence="2">Rmic-2018</strain>
        <tissue evidence="2">Larvae</tissue>
    </source>
</reference>
<dbReference type="EMBL" id="JABSTU010000009">
    <property type="protein sequence ID" value="KAH8020301.1"/>
    <property type="molecule type" value="Genomic_DNA"/>
</dbReference>
<comment type="caution">
    <text evidence="2">The sequence shown here is derived from an EMBL/GenBank/DDBJ whole genome shotgun (WGS) entry which is preliminary data.</text>
</comment>
<dbReference type="Proteomes" id="UP000821866">
    <property type="component" value="Chromosome 7"/>
</dbReference>
<feature type="region of interest" description="Disordered" evidence="1">
    <location>
        <begin position="1"/>
        <end position="134"/>
    </location>
</feature>
<feature type="region of interest" description="Disordered" evidence="1">
    <location>
        <begin position="146"/>
        <end position="182"/>
    </location>
</feature>
<proteinExistence type="predicted"/>
<feature type="compositionally biased region" description="Low complexity" evidence="1">
    <location>
        <begin position="73"/>
        <end position="105"/>
    </location>
</feature>
<accession>A0A9J6DDX6</accession>